<accession>A0A1G2SJ37</accession>
<name>A0A1G2SJ37_9BACT</name>
<organism evidence="1 2">
    <name type="scientific">Candidatus Yonathbacteria bacterium RIFOXYD1_FULL_52_36</name>
    <dbReference type="NCBI Taxonomy" id="1802730"/>
    <lineage>
        <taxon>Bacteria</taxon>
        <taxon>Candidatus Yonathiibacteriota</taxon>
    </lineage>
</organism>
<dbReference type="EMBL" id="MHUZ01000032">
    <property type="protein sequence ID" value="OHA85030.1"/>
    <property type="molecule type" value="Genomic_DNA"/>
</dbReference>
<reference evidence="1 2" key="1">
    <citation type="journal article" date="2016" name="Nat. Commun.">
        <title>Thousands of microbial genomes shed light on interconnected biogeochemical processes in an aquifer system.</title>
        <authorList>
            <person name="Anantharaman K."/>
            <person name="Brown C.T."/>
            <person name="Hug L.A."/>
            <person name="Sharon I."/>
            <person name="Castelle C.J."/>
            <person name="Probst A.J."/>
            <person name="Thomas B.C."/>
            <person name="Singh A."/>
            <person name="Wilkins M.J."/>
            <person name="Karaoz U."/>
            <person name="Brodie E.L."/>
            <person name="Williams K.H."/>
            <person name="Hubbard S.S."/>
            <person name="Banfield J.F."/>
        </authorList>
    </citation>
    <scope>NUCLEOTIDE SEQUENCE [LARGE SCALE GENOMIC DNA]</scope>
</reference>
<dbReference type="AlphaFoldDB" id="A0A1G2SJ37"/>
<dbReference type="Proteomes" id="UP000178168">
    <property type="component" value="Unassembled WGS sequence"/>
</dbReference>
<evidence type="ECO:0000313" key="1">
    <source>
        <dbReference type="EMBL" id="OHA85030.1"/>
    </source>
</evidence>
<protein>
    <submittedName>
        <fullName evidence="1">Uncharacterized protein</fullName>
    </submittedName>
</protein>
<comment type="caution">
    <text evidence="1">The sequence shown here is derived from an EMBL/GenBank/DDBJ whole genome shotgun (WGS) entry which is preliminary data.</text>
</comment>
<sequence>MFEGELVLRNLPAAIEEEVLRLVRGFGARALRRDSQHRIIAIEHLKGVWRITTTENQLAIRLAKKIRDTFKRATLAISHSREPFEVGRVNMVFS</sequence>
<evidence type="ECO:0000313" key="2">
    <source>
        <dbReference type="Proteomes" id="UP000178168"/>
    </source>
</evidence>
<gene>
    <name evidence="1" type="ORF">A2591_02315</name>
</gene>
<proteinExistence type="predicted"/>